<proteinExistence type="inferred from homology"/>
<dbReference type="GO" id="GO:0000462">
    <property type="term" value="P:maturation of SSU-rRNA from tricistronic rRNA transcript (SSU-rRNA, 5.8S rRNA, LSU-rRNA)"/>
    <property type="evidence" value="ECO:0007669"/>
    <property type="project" value="InterPro"/>
</dbReference>
<dbReference type="GO" id="GO:0030686">
    <property type="term" value="C:90S preribosome"/>
    <property type="evidence" value="ECO:0007669"/>
    <property type="project" value="InterPro"/>
</dbReference>
<evidence type="ECO:0000256" key="3">
    <source>
        <dbReference type="ARBA" id="ARBA00021321"/>
    </source>
</evidence>
<comment type="subcellular location">
    <subcellularLocation>
        <location evidence="1">Nucleus</location>
        <location evidence="1">Nucleolus</location>
    </subcellularLocation>
</comment>
<accession>A0A423VH96</accession>
<comment type="caution">
    <text evidence="6">The sequence shown here is derived from an EMBL/GenBank/DDBJ whole genome shotgun (WGS) entry which is preliminary data.</text>
</comment>
<feature type="compositionally biased region" description="Low complexity" evidence="5">
    <location>
        <begin position="152"/>
        <end position="164"/>
    </location>
</feature>
<keyword evidence="7" id="KW-1185">Reference proteome</keyword>
<protein>
    <recommendedName>
        <fullName evidence="3">Ribosome biogenesis protein SLX9</fullName>
    </recommendedName>
</protein>
<comment type="similarity">
    <text evidence="2">Belongs to the SLX9 family.</text>
</comment>
<dbReference type="AlphaFoldDB" id="A0A423VH96"/>
<dbReference type="InParanoid" id="A0A423VH96"/>
<organism evidence="6 7">
    <name type="scientific">Cytospora leucostoma</name>
    <dbReference type="NCBI Taxonomy" id="1230097"/>
    <lineage>
        <taxon>Eukaryota</taxon>
        <taxon>Fungi</taxon>
        <taxon>Dikarya</taxon>
        <taxon>Ascomycota</taxon>
        <taxon>Pezizomycotina</taxon>
        <taxon>Sordariomycetes</taxon>
        <taxon>Sordariomycetidae</taxon>
        <taxon>Diaporthales</taxon>
        <taxon>Cytosporaceae</taxon>
        <taxon>Cytospora</taxon>
    </lineage>
</organism>
<feature type="region of interest" description="Disordered" evidence="5">
    <location>
        <begin position="98"/>
        <end position="121"/>
    </location>
</feature>
<dbReference type="Proteomes" id="UP000285146">
    <property type="component" value="Unassembled WGS sequence"/>
</dbReference>
<gene>
    <name evidence="6" type="ORF">VPNG_10024</name>
</gene>
<feature type="region of interest" description="Disordered" evidence="5">
    <location>
        <begin position="1"/>
        <end position="75"/>
    </location>
</feature>
<evidence type="ECO:0000313" key="6">
    <source>
        <dbReference type="EMBL" id="ROV90399.1"/>
    </source>
</evidence>
<dbReference type="EMBL" id="LKEB01000098">
    <property type="protein sequence ID" value="ROV90399.1"/>
    <property type="molecule type" value="Genomic_DNA"/>
</dbReference>
<evidence type="ECO:0000313" key="7">
    <source>
        <dbReference type="Proteomes" id="UP000285146"/>
    </source>
</evidence>
<evidence type="ECO:0000256" key="1">
    <source>
        <dbReference type="ARBA" id="ARBA00004604"/>
    </source>
</evidence>
<keyword evidence="4" id="KW-0539">Nucleus</keyword>
<name>A0A423VH96_9PEZI</name>
<feature type="region of interest" description="Disordered" evidence="5">
    <location>
        <begin position="152"/>
        <end position="178"/>
    </location>
</feature>
<sequence>MRKPLRLKASERLANPLAPRKVHRPESSVSDAFTSSKRDKQLIRHSSFVSRISKDRPSSSRPTPTQKKNLKRRERKKLQTNLDSLADALPELTAEEVAAGEAEGAGRVRHKSLKSKPGALRKKERVVKGEMERFSMSLAQLSAVREVPVVAAASSAGSGAAAESMVEDGGADENKAPVQSTANRFAALRGFISATMDQNPAFASQHRALGGSGNRA</sequence>
<dbReference type="OrthoDB" id="5429132at2759"/>
<feature type="compositionally biased region" description="Basic residues" evidence="5">
    <location>
        <begin position="107"/>
        <end position="121"/>
    </location>
</feature>
<reference evidence="6 7" key="1">
    <citation type="submission" date="2015-09" db="EMBL/GenBank/DDBJ databases">
        <title>Host preference determinants of Valsa canker pathogens revealed by comparative genomics.</title>
        <authorList>
            <person name="Yin Z."/>
            <person name="Huang L."/>
        </authorList>
    </citation>
    <scope>NUCLEOTIDE SEQUENCE [LARGE SCALE GENOMIC DNA]</scope>
    <source>
        <strain evidence="6 7">SXYLt</strain>
    </source>
</reference>
<evidence type="ECO:0000256" key="2">
    <source>
        <dbReference type="ARBA" id="ARBA00011022"/>
    </source>
</evidence>
<dbReference type="InterPro" id="IPR028160">
    <property type="entry name" value="Slx9-like"/>
</dbReference>
<evidence type="ECO:0000256" key="4">
    <source>
        <dbReference type="ARBA" id="ARBA00023242"/>
    </source>
</evidence>
<dbReference type="Pfam" id="PF15341">
    <property type="entry name" value="SLX9"/>
    <property type="match status" value="1"/>
</dbReference>
<evidence type="ECO:0000256" key="5">
    <source>
        <dbReference type="SAM" id="MobiDB-lite"/>
    </source>
</evidence>
<dbReference type="GO" id="GO:0030688">
    <property type="term" value="C:preribosome, small subunit precursor"/>
    <property type="evidence" value="ECO:0007669"/>
    <property type="project" value="InterPro"/>
</dbReference>
<dbReference type="GO" id="GO:0005730">
    <property type="term" value="C:nucleolus"/>
    <property type="evidence" value="ECO:0007669"/>
    <property type="project" value="UniProtKB-SubCell"/>
</dbReference>